<evidence type="ECO:0000313" key="3">
    <source>
        <dbReference type="EMBL" id="EGZ17474.1"/>
    </source>
</evidence>
<dbReference type="InParanoid" id="G5AJC3"/>
<accession>G5AJC3</accession>
<dbReference type="KEGG" id="psoj:PHYSODRAFT_300537"/>
<dbReference type="GeneID" id="20643012"/>
<feature type="region of interest" description="Disordered" evidence="1">
    <location>
        <begin position="21"/>
        <end position="114"/>
    </location>
</feature>
<feature type="compositionally biased region" description="Acidic residues" evidence="1">
    <location>
        <begin position="40"/>
        <end position="75"/>
    </location>
</feature>
<reference evidence="2 4" key="1">
    <citation type="journal article" date="2006" name="Science">
        <title>Phytophthora genome sequences uncover evolutionary origins and mechanisms of pathogenesis.</title>
        <authorList>
            <person name="Tyler B.M."/>
            <person name="Tripathy S."/>
            <person name="Zhang X."/>
            <person name="Dehal P."/>
            <person name="Jiang R.H."/>
            <person name="Aerts A."/>
            <person name="Arredondo F.D."/>
            <person name="Baxter L."/>
            <person name="Bensasson D."/>
            <person name="Beynon J.L."/>
            <person name="Chapman J."/>
            <person name="Damasceno C.M."/>
            <person name="Dorrance A.E."/>
            <person name="Dou D."/>
            <person name="Dickerman A.W."/>
            <person name="Dubchak I.L."/>
            <person name="Garbelotto M."/>
            <person name="Gijzen M."/>
            <person name="Gordon S.G."/>
            <person name="Govers F."/>
            <person name="Grunwald N.J."/>
            <person name="Huang W."/>
            <person name="Ivors K.L."/>
            <person name="Jones R.W."/>
            <person name="Kamoun S."/>
            <person name="Krampis K."/>
            <person name="Lamour K.H."/>
            <person name="Lee M.K."/>
            <person name="McDonald W.H."/>
            <person name="Medina M."/>
            <person name="Meijer H.J."/>
            <person name="Nordberg E.K."/>
            <person name="Maclean D.J."/>
            <person name="Ospina-Giraldo M.D."/>
            <person name="Morris P.F."/>
            <person name="Phuntumart V."/>
            <person name="Putnam N.H."/>
            <person name="Rash S."/>
            <person name="Rose J.K."/>
            <person name="Sakihama Y."/>
            <person name="Salamov A.A."/>
            <person name="Savidor A."/>
            <person name="Scheuring C.F."/>
            <person name="Smith B.M."/>
            <person name="Sobral B.W."/>
            <person name="Terry A."/>
            <person name="Torto-Alalibo T.A."/>
            <person name="Win J."/>
            <person name="Xu Z."/>
            <person name="Zhang H."/>
            <person name="Grigoriev I.V."/>
            <person name="Rokhsar D.S."/>
            <person name="Boore J.L."/>
        </authorList>
    </citation>
    <scope>NUCLEOTIDE SEQUENCE [LARGE SCALE GENOMIC DNA]</scope>
    <source>
        <strain evidence="2 4">P6497</strain>
    </source>
</reference>
<gene>
    <name evidence="3" type="ORF">PHYSODRAFT_300537</name>
    <name evidence="2" type="ORF">PHYSODRAFT_308268</name>
</gene>
<proteinExistence type="predicted"/>
<dbReference type="RefSeq" id="XP_009526532.1">
    <property type="nucleotide sequence ID" value="XM_009528237.1"/>
</dbReference>
<sequence length="260" mass="29492">MCRILHSMYMRRVVAAKTYADSGKKALPRRKQKSVHAEFVSEDEADDEDEDYEDEEANEYDDDEELEELEEEEVVSPETTKAKGKAKAKAKQKPKAQAKKPRKPTAAELAKETKEARRAAAELRCIASAAAEAKGASELDQARKKIDEATKKTTTKKDNHVDTSPSSNGSATPVSEQRPSSASPQPRYNLSIWWTIQHVLTVDVVFLVVWYSMKIIQQVEWWMIQHAQVEKELRKDEMSAFAQDEHNMADMRSSGWEFGT</sequence>
<feature type="compositionally biased region" description="Polar residues" evidence="1">
    <location>
        <begin position="162"/>
        <end position="185"/>
    </location>
</feature>
<dbReference type="Proteomes" id="UP000002640">
    <property type="component" value="Unassembled WGS sequence"/>
</dbReference>
<dbReference type="KEGG" id="psoj:PHYSODRAFT_308268"/>
<dbReference type="EMBL" id="JH159154">
    <property type="protein sequence ID" value="EGZ17474.1"/>
    <property type="molecule type" value="Genomic_DNA"/>
</dbReference>
<organism evidence="4">
    <name type="scientific">Phytophthora sojae (strain P6497)</name>
    <name type="common">Soybean stem and root rot agent</name>
    <name type="synonym">Phytophthora megasperma f. sp. glycines</name>
    <dbReference type="NCBI Taxonomy" id="1094619"/>
    <lineage>
        <taxon>Eukaryota</taxon>
        <taxon>Sar</taxon>
        <taxon>Stramenopiles</taxon>
        <taxon>Oomycota</taxon>
        <taxon>Peronosporomycetes</taxon>
        <taxon>Peronosporales</taxon>
        <taxon>Peronosporaceae</taxon>
        <taxon>Phytophthora</taxon>
    </lineage>
</organism>
<protein>
    <submittedName>
        <fullName evidence="2">Uncharacterized protein</fullName>
    </submittedName>
</protein>
<dbReference type="AlphaFoldDB" id="G5AJC3"/>
<evidence type="ECO:0000313" key="2">
    <source>
        <dbReference type="EMBL" id="EGZ04380.1"/>
    </source>
</evidence>
<reference evidence="2" key="2">
    <citation type="submission" date="2011-09" db="EMBL/GenBank/DDBJ databases">
        <authorList>
            <consortium name="US DOE Joint Genome Institute (JGI-PGF)"/>
            <person name="Aerts A."/>
            <person name="Grimwood J."/>
            <person name="Schmutz J."/>
            <person name="Lucas S."/>
            <person name="Hammon N."/>
            <person name="Glavina del Rio T."/>
            <person name="Dalin E."/>
            <person name="Tice H."/>
            <person name="Pitluck S."/>
            <person name="Dehal P."/>
            <person name="Chapman J."/>
            <person name="Putman N.H."/>
            <person name="Salamov A.A."/>
            <person name="Terry A."/>
            <person name="Rokhsar D.S."/>
            <person name="Boore J.L."/>
            <person name="Tripathy S."/>
            <person name="Tyler B.M."/>
            <person name="Grigoriev I.V."/>
        </authorList>
    </citation>
    <scope>NUCLEOTIDE SEQUENCE</scope>
    <source>
        <strain evidence="2">P6497</strain>
    </source>
</reference>
<keyword evidence="4" id="KW-1185">Reference proteome</keyword>
<evidence type="ECO:0000313" key="4">
    <source>
        <dbReference type="Proteomes" id="UP000002640"/>
    </source>
</evidence>
<dbReference type="EMBL" id="JH159197">
    <property type="protein sequence ID" value="EGZ04380.1"/>
    <property type="molecule type" value="Genomic_DNA"/>
</dbReference>
<dbReference type="RefSeq" id="XP_009540174.1">
    <property type="nucleotide sequence ID" value="XM_009541879.1"/>
</dbReference>
<feature type="compositionally biased region" description="Basic residues" evidence="1">
    <location>
        <begin position="82"/>
        <end position="103"/>
    </location>
</feature>
<feature type="compositionally biased region" description="Basic and acidic residues" evidence="1">
    <location>
        <begin position="148"/>
        <end position="161"/>
    </location>
</feature>
<name>G5AJC3_PHYSP</name>
<feature type="region of interest" description="Disordered" evidence="1">
    <location>
        <begin position="148"/>
        <end position="185"/>
    </location>
</feature>
<dbReference type="SMR" id="G5AJC3"/>
<evidence type="ECO:0000256" key="1">
    <source>
        <dbReference type="SAM" id="MobiDB-lite"/>
    </source>
</evidence>
<dbReference type="GeneID" id="20641871"/>